<evidence type="ECO:0000313" key="16">
    <source>
        <dbReference type="EMBL" id="AEG61336.1"/>
    </source>
</evidence>
<evidence type="ECO:0000256" key="2">
    <source>
        <dbReference type="ARBA" id="ARBA00012438"/>
    </source>
</evidence>
<evidence type="ECO:0000313" key="17">
    <source>
        <dbReference type="Proteomes" id="UP000009234"/>
    </source>
</evidence>
<dbReference type="InterPro" id="IPR003594">
    <property type="entry name" value="HATPase_dom"/>
</dbReference>
<dbReference type="Pfam" id="PF00989">
    <property type="entry name" value="PAS"/>
    <property type="match status" value="1"/>
</dbReference>
<dbReference type="CDD" id="cd00156">
    <property type="entry name" value="REC"/>
    <property type="match status" value="1"/>
</dbReference>
<evidence type="ECO:0000259" key="13">
    <source>
        <dbReference type="PROSITE" id="PS50110"/>
    </source>
</evidence>
<dbReference type="Pfam" id="PF00072">
    <property type="entry name" value="Response_reg"/>
    <property type="match status" value="1"/>
</dbReference>
<keyword evidence="6" id="KW-0547">Nucleotide-binding</keyword>
<dbReference type="NCBIfam" id="TIGR00229">
    <property type="entry name" value="sensory_box"/>
    <property type="match status" value="3"/>
</dbReference>
<dbReference type="Gene3D" id="3.30.450.40">
    <property type="match status" value="1"/>
</dbReference>
<keyword evidence="9" id="KW-0902">Two-component regulatory system</keyword>
<feature type="domain" description="PAC" evidence="15">
    <location>
        <begin position="491"/>
        <end position="545"/>
    </location>
</feature>
<dbReference type="eggNOG" id="COG4191">
    <property type="taxonomic scope" value="Bacteria"/>
</dbReference>
<dbReference type="KEGG" id="dru:Desru_3125"/>
<dbReference type="Gene3D" id="1.10.287.130">
    <property type="match status" value="1"/>
</dbReference>
<dbReference type="InterPro" id="IPR005467">
    <property type="entry name" value="His_kinase_dom"/>
</dbReference>
<dbReference type="OrthoDB" id="505470at2"/>
<dbReference type="PROSITE" id="PS50113">
    <property type="entry name" value="PAC"/>
    <property type="match status" value="1"/>
</dbReference>
<dbReference type="AlphaFoldDB" id="F6DUF1"/>
<dbReference type="HOGENOM" id="CLU_317783_0_0_9"/>
<accession>F6DUF1</accession>
<evidence type="ECO:0000259" key="15">
    <source>
        <dbReference type="PROSITE" id="PS50113"/>
    </source>
</evidence>
<dbReference type="GO" id="GO:0005524">
    <property type="term" value="F:ATP binding"/>
    <property type="evidence" value="ECO:0007669"/>
    <property type="project" value="UniProtKB-KW"/>
</dbReference>
<dbReference type="InterPro" id="IPR011006">
    <property type="entry name" value="CheY-like_superfamily"/>
</dbReference>
<keyword evidence="5" id="KW-0808">Transferase</keyword>
<feature type="modified residue" description="4-aspartylphosphate" evidence="11">
    <location>
        <position position="54"/>
    </location>
</feature>
<dbReference type="InterPro" id="IPR004358">
    <property type="entry name" value="Sig_transdc_His_kin-like_C"/>
</dbReference>
<dbReference type="eggNOG" id="COG3829">
    <property type="taxonomic scope" value="Bacteria"/>
</dbReference>
<evidence type="ECO:0000256" key="9">
    <source>
        <dbReference type="ARBA" id="ARBA00023012"/>
    </source>
</evidence>
<protein>
    <recommendedName>
        <fullName evidence="3">Stage 0 sporulation protein A homolog</fullName>
        <ecNumber evidence="2">2.7.13.3</ecNumber>
    </recommendedName>
</protein>
<dbReference type="PANTHER" id="PTHR43065:SF46">
    <property type="entry name" value="C4-DICARBOXYLATE TRANSPORT SENSOR PROTEIN DCTB"/>
    <property type="match status" value="1"/>
</dbReference>
<dbReference type="Proteomes" id="UP000009234">
    <property type="component" value="Chromosome"/>
</dbReference>
<dbReference type="Pfam" id="PF13426">
    <property type="entry name" value="PAS_9"/>
    <property type="match status" value="2"/>
</dbReference>
<feature type="domain" description="PAS" evidence="14">
    <location>
        <begin position="424"/>
        <end position="491"/>
    </location>
</feature>
<dbReference type="Gene3D" id="3.30.565.10">
    <property type="entry name" value="Histidine kinase-like ATPase, C-terminal domain"/>
    <property type="match status" value="1"/>
</dbReference>
<evidence type="ECO:0000259" key="14">
    <source>
        <dbReference type="PROSITE" id="PS50112"/>
    </source>
</evidence>
<proteinExistence type="predicted"/>
<gene>
    <name evidence="16" type="ordered locus">Desru_3125</name>
</gene>
<dbReference type="Pfam" id="PF00512">
    <property type="entry name" value="HisKA"/>
    <property type="match status" value="1"/>
</dbReference>
<dbReference type="GO" id="GO:0000155">
    <property type="term" value="F:phosphorelay sensor kinase activity"/>
    <property type="evidence" value="ECO:0007669"/>
    <property type="project" value="InterPro"/>
</dbReference>
<dbReference type="PANTHER" id="PTHR43065">
    <property type="entry name" value="SENSOR HISTIDINE KINASE"/>
    <property type="match status" value="1"/>
</dbReference>
<dbReference type="SMART" id="SM00065">
    <property type="entry name" value="GAF"/>
    <property type="match status" value="1"/>
</dbReference>
<dbReference type="STRING" id="696281.Desru_3125"/>
<dbReference type="SMART" id="SM00086">
    <property type="entry name" value="PAC"/>
    <property type="match status" value="3"/>
</dbReference>
<dbReference type="InterPro" id="IPR001789">
    <property type="entry name" value="Sig_transdc_resp-reg_receiver"/>
</dbReference>
<dbReference type="SUPFAM" id="SSF55785">
    <property type="entry name" value="PYP-like sensor domain (PAS domain)"/>
    <property type="match status" value="3"/>
</dbReference>
<sequence length="916" mass="102541">MNGILIMDNQPRSRLTVKSMFEAGGFPVNILEAADGDAAVQILKKQQVDCVLIDYLLFKENKHLILKSLQEQRVEIPVIMLTEGRDEPPAVEMMKSGAADYLAKDRLSPEILIRAVRHAIQISQAEARAEMAREAQRKTEAYTRTIIENIPDAIITIDGLGIINSFNPAAERMFGYPKHQMVGQNILLLMEGHLARDISLRSYLTKEGTVTESFGKRKDGGIFPIEISVSAMKIGDNSRFIFIIRDISPRKRMERRDAVLHQAALMVLEEKPVNEIVQFISQQLIDLFAIDGGWIGLKEPQGTVRVIARAGEILPCINEISLRWDDVSGEHGPCTLAIRTGQMQVMQRGNVLSGFCRQQAGVHRVRSIAAFPLAIRGQVLGVLVLCSRKKFFFNPGLITQLDNFSGQVAIALHAASARQHLLLLTTALEAADNAVVISDREGIIQWFNPSFLRLTGYSAGEALGQKTSLLKSGKQDRFFYQELWKKILAGKVWHGEIVNRHKSSNHYTEEMTITPVRDERGEIVNFIAIKQDVTERKKAEEILQRYQLLSERVNDIILMADSHGRLIEANGAAERAYGYRREELLSLHLADLRDPETLAVYKDQLKQAVARGALFETSHRRKDGSTFPVEVSSLGAVIGGKQVILSIIRNITARKKAEAEMLEARQQLMRAERMASLGTMSAGIAHEINQPLNSLKVMVDGMLYWYKRGRMPSMDKMMDNLEKISQQTLRIENIIRNMRSLVRSKNMSGLLPCNVNRAVEGALAMVKDELSTHKIKVIKNLQMDLPPICGQETRVEEIILNLLINAIQALDAVKLQKKEISCATWQEQHRVILEIRDTGPGISQEISPKIFEPFYTTKPVGEGMGLGLSIVHSIVNSLNGHIYLASSPKGGAAFRVEFPLFSLRESNEEYEPVGTI</sequence>
<dbReference type="PRINTS" id="PR00344">
    <property type="entry name" value="BCTRLSENSOR"/>
</dbReference>
<keyword evidence="17" id="KW-1185">Reference proteome</keyword>
<evidence type="ECO:0000256" key="11">
    <source>
        <dbReference type="PROSITE-ProRule" id="PRU00169"/>
    </source>
</evidence>
<dbReference type="SUPFAM" id="SSF52172">
    <property type="entry name" value="CheY-like"/>
    <property type="match status" value="1"/>
</dbReference>
<dbReference type="InterPro" id="IPR029016">
    <property type="entry name" value="GAF-like_dom_sf"/>
</dbReference>
<dbReference type="Pfam" id="PF13185">
    <property type="entry name" value="GAF_2"/>
    <property type="match status" value="1"/>
</dbReference>
<dbReference type="InterPro" id="IPR000700">
    <property type="entry name" value="PAS-assoc_C"/>
</dbReference>
<dbReference type="InterPro" id="IPR013767">
    <property type="entry name" value="PAS_fold"/>
</dbReference>
<dbReference type="InterPro" id="IPR035965">
    <property type="entry name" value="PAS-like_dom_sf"/>
</dbReference>
<dbReference type="SUPFAM" id="SSF55781">
    <property type="entry name" value="GAF domain-like"/>
    <property type="match status" value="1"/>
</dbReference>
<feature type="domain" description="PAS" evidence="14">
    <location>
        <begin position="542"/>
        <end position="612"/>
    </location>
</feature>
<reference evidence="17" key="1">
    <citation type="submission" date="2011-05" db="EMBL/GenBank/DDBJ databases">
        <title>Complete sequence of Desulfotomaculum ruminis DSM 2154.</title>
        <authorList>
            <person name="Lucas S."/>
            <person name="Copeland A."/>
            <person name="Lapidus A."/>
            <person name="Cheng J.-F."/>
            <person name="Goodwin L."/>
            <person name="Pitluck S."/>
            <person name="Lu M."/>
            <person name="Detter J.C."/>
            <person name="Han C."/>
            <person name="Tapia R."/>
            <person name="Land M."/>
            <person name="Hauser L."/>
            <person name="Kyrpides N."/>
            <person name="Ivanova N."/>
            <person name="Mikhailova N."/>
            <person name="Pagani I."/>
            <person name="Stams A.J.M."/>
            <person name="Plugge C.M."/>
            <person name="Muyzer G."/>
            <person name="Kuever J."/>
            <person name="Parshina S.N."/>
            <person name="Ivanova A.E."/>
            <person name="Nazina T.N."/>
            <person name="Brambilla E."/>
            <person name="Spring S."/>
            <person name="Klenk H.-P."/>
            <person name="Woyke T."/>
        </authorList>
    </citation>
    <scope>NUCLEOTIDE SEQUENCE [LARGE SCALE GENOMIC DNA]</scope>
    <source>
        <strain evidence="17">ATCC 23193 / DSM 2154 / NCIB 8452 / DL</strain>
    </source>
</reference>
<dbReference type="Pfam" id="PF02518">
    <property type="entry name" value="HATPase_c"/>
    <property type="match status" value="1"/>
</dbReference>
<keyword evidence="8" id="KW-0067">ATP-binding</keyword>
<comment type="catalytic activity">
    <reaction evidence="1">
        <text>ATP + protein L-histidine = ADP + protein N-phospho-L-histidine.</text>
        <dbReference type="EC" id="2.7.13.3"/>
    </reaction>
</comment>
<dbReference type="InterPro" id="IPR003018">
    <property type="entry name" value="GAF"/>
</dbReference>
<name>F6DUF1_DESRL</name>
<dbReference type="PROSITE" id="PS50109">
    <property type="entry name" value="HIS_KIN"/>
    <property type="match status" value="1"/>
</dbReference>
<organism evidence="16 17">
    <name type="scientific">Desulforamulus ruminis (strain ATCC 23193 / DSM 2154 / NCIMB 8452 / DL)</name>
    <name type="common">Desulfotomaculum ruminis</name>
    <dbReference type="NCBI Taxonomy" id="696281"/>
    <lineage>
        <taxon>Bacteria</taxon>
        <taxon>Bacillati</taxon>
        <taxon>Bacillota</taxon>
        <taxon>Clostridia</taxon>
        <taxon>Eubacteriales</taxon>
        <taxon>Peptococcaceae</taxon>
        <taxon>Desulforamulus</taxon>
    </lineage>
</organism>
<dbReference type="SUPFAM" id="SSF55874">
    <property type="entry name" value="ATPase domain of HSP90 chaperone/DNA topoisomerase II/histidine kinase"/>
    <property type="match status" value="1"/>
</dbReference>
<evidence type="ECO:0000256" key="4">
    <source>
        <dbReference type="ARBA" id="ARBA00022553"/>
    </source>
</evidence>
<keyword evidence="7" id="KW-0418">Kinase</keyword>
<dbReference type="Gene3D" id="3.30.450.20">
    <property type="entry name" value="PAS domain"/>
    <property type="match status" value="3"/>
</dbReference>
<evidence type="ECO:0000256" key="8">
    <source>
        <dbReference type="ARBA" id="ARBA00022840"/>
    </source>
</evidence>
<evidence type="ECO:0000256" key="7">
    <source>
        <dbReference type="ARBA" id="ARBA00022777"/>
    </source>
</evidence>
<dbReference type="PROSITE" id="PS50110">
    <property type="entry name" value="RESPONSE_REGULATORY"/>
    <property type="match status" value="1"/>
</dbReference>
<dbReference type="EC" id="2.7.13.3" evidence="2"/>
<evidence type="ECO:0000259" key="12">
    <source>
        <dbReference type="PROSITE" id="PS50109"/>
    </source>
</evidence>
<dbReference type="Gene3D" id="3.40.50.2300">
    <property type="match status" value="1"/>
</dbReference>
<dbReference type="SMART" id="SM00448">
    <property type="entry name" value="REC"/>
    <property type="match status" value="1"/>
</dbReference>
<dbReference type="InterPro" id="IPR036890">
    <property type="entry name" value="HATPase_C_sf"/>
</dbReference>
<dbReference type="InterPro" id="IPR036097">
    <property type="entry name" value="HisK_dim/P_sf"/>
</dbReference>
<dbReference type="InterPro" id="IPR001610">
    <property type="entry name" value="PAC"/>
</dbReference>
<dbReference type="PROSITE" id="PS50112">
    <property type="entry name" value="PAS"/>
    <property type="match status" value="3"/>
</dbReference>
<evidence type="ECO:0000256" key="1">
    <source>
        <dbReference type="ARBA" id="ARBA00000085"/>
    </source>
</evidence>
<dbReference type="CDD" id="cd00082">
    <property type="entry name" value="HisKA"/>
    <property type="match status" value="1"/>
</dbReference>
<dbReference type="SMART" id="SM00388">
    <property type="entry name" value="HisKA"/>
    <property type="match status" value="1"/>
</dbReference>
<evidence type="ECO:0000256" key="6">
    <source>
        <dbReference type="ARBA" id="ARBA00022741"/>
    </source>
</evidence>
<dbReference type="SUPFAM" id="SSF47384">
    <property type="entry name" value="Homodimeric domain of signal transducing histidine kinase"/>
    <property type="match status" value="1"/>
</dbReference>
<keyword evidence="4 11" id="KW-0597">Phosphoprotein</keyword>
<dbReference type="GO" id="GO:0006355">
    <property type="term" value="P:regulation of DNA-templated transcription"/>
    <property type="evidence" value="ECO:0007669"/>
    <property type="project" value="InterPro"/>
</dbReference>
<reference evidence="16 17" key="2">
    <citation type="journal article" date="2012" name="Stand. Genomic Sci.">
        <title>Complete genome sequence of the sulfate-reducing firmicute Desulfotomaculum ruminis type strain (DL(T)).</title>
        <authorList>
            <person name="Spring S."/>
            <person name="Visser M."/>
            <person name="Lu M."/>
            <person name="Copeland A."/>
            <person name="Lapidus A."/>
            <person name="Lucas S."/>
            <person name="Cheng J.F."/>
            <person name="Han C."/>
            <person name="Tapia R."/>
            <person name="Goodwin L.A."/>
            <person name="Pitluck S."/>
            <person name="Ivanova N."/>
            <person name="Land M."/>
            <person name="Hauser L."/>
            <person name="Larimer F."/>
            <person name="Rohde M."/>
            <person name="Goker M."/>
            <person name="Detter J.C."/>
            <person name="Kyrpides N.C."/>
            <person name="Woyke T."/>
            <person name="Schaap P.J."/>
            <person name="Plugge C.M."/>
            <person name="Muyzer G."/>
            <person name="Kuever J."/>
            <person name="Pereira I.A."/>
            <person name="Parshina S.N."/>
            <person name="Bernier-Latmani R."/>
            <person name="Stams A.J."/>
            <person name="Klenk H.P."/>
        </authorList>
    </citation>
    <scope>NUCLEOTIDE SEQUENCE [LARGE SCALE GENOMIC DNA]</scope>
    <source>
        <strain evidence="17">ATCC 23193 / DSM 2154 / NCIB 8452 / DL</strain>
    </source>
</reference>
<evidence type="ECO:0000256" key="10">
    <source>
        <dbReference type="ARBA" id="ARBA00024867"/>
    </source>
</evidence>
<comment type="function">
    <text evidence="10">May play the central regulatory role in sporulation. It may be an element of the effector pathway responsible for the activation of sporulation genes in response to nutritional stress. Spo0A may act in concert with spo0H (a sigma factor) to control the expression of some genes that are critical to the sporulation process.</text>
</comment>
<dbReference type="EMBL" id="CP002780">
    <property type="protein sequence ID" value="AEG61336.1"/>
    <property type="molecule type" value="Genomic_DNA"/>
</dbReference>
<feature type="domain" description="Response regulatory" evidence="13">
    <location>
        <begin position="3"/>
        <end position="119"/>
    </location>
</feature>
<feature type="domain" description="PAS" evidence="14">
    <location>
        <begin position="139"/>
        <end position="188"/>
    </location>
</feature>
<dbReference type="InterPro" id="IPR000014">
    <property type="entry name" value="PAS"/>
</dbReference>
<feature type="domain" description="Histidine kinase" evidence="12">
    <location>
        <begin position="683"/>
        <end position="902"/>
    </location>
</feature>
<dbReference type="RefSeq" id="WP_013843087.1">
    <property type="nucleotide sequence ID" value="NC_015589.1"/>
</dbReference>
<dbReference type="CDD" id="cd00130">
    <property type="entry name" value="PAS"/>
    <property type="match status" value="3"/>
</dbReference>
<dbReference type="InterPro" id="IPR003661">
    <property type="entry name" value="HisK_dim/P_dom"/>
</dbReference>
<dbReference type="SMART" id="SM00091">
    <property type="entry name" value="PAS"/>
    <property type="match status" value="3"/>
</dbReference>
<evidence type="ECO:0000256" key="3">
    <source>
        <dbReference type="ARBA" id="ARBA00018672"/>
    </source>
</evidence>
<dbReference type="SMART" id="SM00387">
    <property type="entry name" value="HATPase_c"/>
    <property type="match status" value="1"/>
</dbReference>
<evidence type="ECO:0000256" key="5">
    <source>
        <dbReference type="ARBA" id="ARBA00022679"/>
    </source>
</evidence>